<dbReference type="EMBL" id="ML178819">
    <property type="protein sequence ID" value="TFL04105.1"/>
    <property type="molecule type" value="Genomic_DNA"/>
</dbReference>
<accession>A0A5C3QQ47</accession>
<reference evidence="1 2" key="1">
    <citation type="journal article" date="2019" name="Nat. Ecol. Evol.">
        <title>Megaphylogeny resolves global patterns of mushroom evolution.</title>
        <authorList>
            <person name="Varga T."/>
            <person name="Krizsan K."/>
            <person name="Foldi C."/>
            <person name="Dima B."/>
            <person name="Sanchez-Garcia M."/>
            <person name="Sanchez-Ramirez S."/>
            <person name="Szollosi G.J."/>
            <person name="Szarkandi J.G."/>
            <person name="Papp V."/>
            <person name="Albert L."/>
            <person name="Andreopoulos W."/>
            <person name="Angelini C."/>
            <person name="Antonin V."/>
            <person name="Barry K.W."/>
            <person name="Bougher N.L."/>
            <person name="Buchanan P."/>
            <person name="Buyck B."/>
            <person name="Bense V."/>
            <person name="Catcheside P."/>
            <person name="Chovatia M."/>
            <person name="Cooper J."/>
            <person name="Damon W."/>
            <person name="Desjardin D."/>
            <person name="Finy P."/>
            <person name="Geml J."/>
            <person name="Haridas S."/>
            <person name="Hughes K."/>
            <person name="Justo A."/>
            <person name="Karasinski D."/>
            <person name="Kautmanova I."/>
            <person name="Kiss B."/>
            <person name="Kocsube S."/>
            <person name="Kotiranta H."/>
            <person name="LaButti K.M."/>
            <person name="Lechner B.E."/>
            <person name="Liimatainen K."/>
            <person name="Lipzen A."/>
            <person name="Lukacs Z."/>
            <person name="Mihaltcheva S."/>
            <person name="Morgado L.N."/>
            <person name="Niskanen T."/>
            <person name="Noordeloos M.E."/>
            <person name="Ohm R.A."/>
            <person name="Ortiz-Santana B."/>
            <person name="Ovrebo C."/>
            <person name="Racz N."/>
            <person name="Riley R."/>
            <person name="Savchenko A."/>
            <person name="Shiryaev A."/>
            <person name="Soop K."/>
            <person name="Spirin V."/>
            <person name="Szebenyi C."/>
            <person name="Tomsovsky M."/>
            <person name="Tulloss R.E."/>
            <person name="Uehling J."/>
            <person name="Grigoriev I.V."/>
            <person name="Vagvolgyi C."/>
            <person name="Papp T."/>
            <person name="Martin F.M."/>
            <person name="Miettinen O."/>
            <person name="Hibbett D.S."/>
            <person name="Nagy L.G."/>
        </authorList>
    </citation>
    <scope>NUCLEOTIDE SEQUENCE [LARGE SCALE GENOMIC DNA]</scope>
    <source>
        <strain evidence="1 2">CBS 309.79</strain>
    </source>
</reference>
<evidence type="ECO:0000313" key="1">
    <source>
        <dbReference type="EMBL" id="TFL04105.1"/>
    </source>
</evidence>
<protein>
    <submittedName>
        <fullName evidence="1">Uncharacterized protein</fullName>
    </submittedName>
</protein>
<dbReference type="Proteomes" id="UP000305067">
    <property type="component" value="Unassembled WGS sequence"/>
</dbReference>
<dbReference type="AlphaFoldDB" id="A0A5C3QQ47"/>
<sequence length="111" mass="12925">MLALLWYMWCCKIHSRFRSSLRPQRARQNSPQPLEACFTEGTQVWPTSVMHHILLYITRRPILEEERLALVPSRRLWPGRCDLSAITAMTTTLNIALLQCHTLVLSKNSIH</sequence>
<proteinExistence type="predicted"/>
<evidence type="ECO:0000313" key="2">
    <source>
        <dbReference type="Proteomes" id="UP000305067"/>
    </source>
</evidence>
<organism evidence="1 2">
    <name type="scientific">Pterulicium gracile</name>
    <dbReference type="NCBI Taxonomy" id="1884261"/>
    <lineage>
        <taxon>Eukaryota</taxon>
        <taxon>Fungi</taxon>
        <taxon>Dikarya</taxon>
        <taxon>Basidiomycota</taxon>
        <taxon>Agaricomycotina</taxon>
        <taxon>Agaricomycetes</taxon>
        <taxon>Agaricomycetidae</taxon>
        <taxon>Agaricales</taxon>
        <taxon>Pleurotineae</taxon>
        <taxon>Pterulaceae</taxon>
        <taxon>Pterulicium</taxon>
    </lineage>
</organism>
<gene>
    <name evidence="1" type="ORF">BDV98DRAFT_563567</name>
</gene>
<keyword evidence="2" id="KW-1185">Reference proteome</keyword>
<name>A0A5C3QQ47_9AGAR</name>